<dbReference type="Proteomes" id="UP000691718">
    <property type="component" value="Unassembled WGS sequence"/>
</dbReference>
<organism evidence="2 3">
    <name type="scientific">Parnassius apollo</name>
    <name type="common">Apollo butterfly</name>
    <name type="synonym">Papilio apollo</name>
    <dbReference type="NCBI Taxonomy" id="110799"/>
    <lineage>
        <taxon>Eukaryota</taxon>
        <taxon>Metazoa</taxon>
        <taxon>Ecdysozoa</taxon>
        <taxon>Arthropoda</taxon>
        <taxon>Hexapoda</taxon>
        <taxon>Insecta</taxon>
        <taxon>Pterygota</taxon>
        <taxon>Neoptera</taxon>
        <taxon>Endopterygota</taxon>
        <taxon>Lepidoptera</taxon>
        <taxon>Glossata</taxon>
        <taxon>Ditrysia</taxon>
        <taxon>Papilionoidea</taxon>
        <taxon>Papilionidae</taxon>
        <taxon>Parnassiinae</taxon>
        <taxon>Parnassini</taxon>
        <taxon>Parnassius</taxon>
        <taxon>Parnassius</taxon>
    </lineage>
</organism>
<name>A0A8S3XM63_PARAO</name>
<proteinExistence type="predicted"/>
<dbReference type="AlphaFoldDB" id="A0A8S3XM63"/>
<keyword evidence="3" id="KW-1185">Reference proteome</keyword>
<dbReference type="OrthoDB" id="7490454at2759"/>
<reference evidence="2" key="1">
    <citation type="submission" date="2021-04" db="EMBL/GenBank/DDBJ databases">
        <authorList>
            <person name="Tunstrom K."/>
        </authorList>
    </citation>
    <scope>NUCLEOTIDE SEQUENCE</scope>
</reference>
<evidence type="ECO:0000313" key="2">
    <source>
        <dbReference type="EMBL" id="CAG5022567.1"/>
    </source>
</evidence>
<protein>
    <submittedName>
        <fullName evidence="2">(apollo) hypothetical protein</fullName>
    </submittedName>
</protein>
<evidence type="ECO:0000313" key="3">
    <source>
        <dbReference type="Proteomes" id="UP000691718"/>
    </source>
</evidence>
<evidence type="ECO:0000256" key="1">
    <source>
        <dbReference type="SAM" id="MobiDB-lite"/>
    </source>
</evidence>
<accession>A0A8S3XM63</accession>
<gene>
    <name evidence="2" type="ORF">PAPOLLO_LOCUS17758</name>
</gene>
<sequence length="181" mass="19304">MAASLPPAAPSPDGVGSCGSEPAARAYSDVYWVGVGQDDKYSVATLTPILGCQRVMEAERDPGVRDERINPSLSRATCSFVAGGARLQTAVGNSVGTAKADIRLLALKTRLMDLLRGYGCTFPTGVPWAVPLRADIPAEVALRDVLDNWQYTYTVITPRALDFYIRAGRQGEIDGACLVLT</sequence>
<feature type="region of interest" description="Disordered" evidence="1">
    <location>
        <begin position="1"/>
        <end position="20"/>
    </location>
</feature>
<comment type="caution">
    <text evidence="2">The sequence shown here is derived from an EMBL/GenBank/DDBJ whole genome shotgun (WGS) entry which is preliminary data.</text>
</comment>
<dbReference type="EMBL" id="CAJQZP010001148">
    <property type="protein sequence ID" value="CAG5022567.1"/>
    <property type="molecule type" value="Genomic_DNA"/>
</dbReference>